<dbReference type="HOGENOM" id="CLU_000288_148_2_1"/>
<protein>
    <recommendedName>
        <fullName evidence="2">Variable lymphocyte receptor B cassette</fullName>
    </recommendedName>
</protein>
<reference evidence="1" key="1">
    <citation type="submission" date="2025-08" db="UniProtKB">
        <authorList>
            <consortium name="Ensembl"/>
        </authorList>
    </citation>
    <scope>IDENTIFICATION</scope>
</reference>
<dbReference type="Gene3D" id="3.80.10.10">
    <property type="entry name" value="Ribonuclease Inhibitor"/>
    <property type="match status" value="1"/>
</dbReference>
<sequence length="53" mass="5829">TWVFDRLVNLQTLVLICDSWSVMNAGVFDSLTPLTYLGLGGNQLAALPENVFD</sequence>
<evidence type="ECO:0008006" key="2">
    <source>
        <dbReference type="Google" id="ProtNLM"/>
    </source>
</evidence>
<proteinExistence type="predicted"/>
<reference evidence="1" key="2">
    <citation type="submission" date="2025-09" db="UniProtKB">
        <authorList>
            <consortium name="Ensembl"/>
        </authorList>
    </citation>
    <scope>IDENTIFICATION</scope>
</reference>
<dbReference type="SUPFAM" id="SSF52058">
    <property type="entry name" value="L domain-like"/>
    <property type="match status" value="1"/>
</dbReference>
<dbReference type="InterPro" id="IPR032675">
    <property type="entry name" value="LRR_dom_sf"/>
</dbReference>
<evidence type="ECO:0000313" key="1">
    <source>
        <dbReference type="Ensembl" id="ENSPMAP00000004736.1"/>
    </source>
</evidence>
<accession>S4RHQ4</accession>
<organism evidence="1">
    <name type="scientific">Petromyzon marinus</name>
    <name type="common">Sea lamprey</name>
    <dbReference type="NCBI Taxonomy" id="7757"/>
    <lineage>
        <taxon>Eukaryota</taxon>
        <taxon>Metazoa</taxon>
        <taxon>Chordata</taxon>
        <taxon>Craniata</taxon>
        <taxon>Vertebrata</taxon>
        <taxon>Cyclostomata</taxon>
        <taxon>Hyperoartia</taxon>
        <taxon>Petromyzontiformes</taxon>
        <taxon>Petromyzontidae</taxon>
        <taxon>Petromyzon</taxon>
    </lineage>
</organism>
<dbReference type="AlphaFoldDB" id="S4RHQ4"/>
<name>S4RHQ4_PETMA</name>
<dbReference type="Ensembl" id="ENSPMAT00000004755.1">
    <property type="protein sequence ID" value="ENSPMAP00000004736.1"/>
    <property type="gene ID" value="ENSPMAG00000004330.1"/>
</dbReference>